<organism evidence="2 3">
    <name type="scientific">Ignisphaera aggregans</name>
    <dbReference type="NCBI Taxonomy" id="334771"/>
    <lineage>
        <taxon>Archaea</taxon>
        <taxon>Thermoproteota</taxon>
        <taxon>Thermoprotei</taxon>
        <taxon>Desulfurococcales</taxon>
        <taxon>Desulfurococcaceae</taxon>
        <taxon>Ignisphaera</taxon>
    </lineage>
</organism>
<evidence type="ECO:0000313" key="2">
    <source>
        <dbReference type="EMBL" id="HIP57424.1"/>
    </source>
</evidence>
<gene>
    <name evidence="2" type="ORF">EYH02_05095</name>
</gene>
<comment type="caution">
    <text evidence="2">The sequence shown here is derived from an EMBL/GenBank/DDBJ whole genome shotgun (WGS) entry which is preliminary data.</text>
</comment>
<sequence length="298" mass="32129">MALIEIVIASGKGGTGKTFISSNLLYYLNHIAPEYRGQCVGIDADVEAPDLALSLGNYVEILYERPSYATQRPEIDRSRCVGCGKCVSVCRQRAIKLVDGKPAVDIGECEGCGVCAAVCPVNAIYMIKHRVGKIVAGLTRYGVHVVSGELEPGKRSSGKLVHELKSVAHELYSGKAKVFVVDAAPGIGCPTISSIAGASLAILVIEPTPQSLHGALRLKSILETFNIRHIAIVNKHDFNPQMVVDIEREFDVVGKIPFDPAVFESYVNTVPILVRRPESRAAKALLTVFRAVVECIGY</sequence>
<dbReference type="EMBL" id="DQTV01000098">
    <property type="protein sequence ID" value="HIP57424.1"/>
    <property type="molecule type" value="Genomic_DNA"/>
</dbReference>
<dbReference type="InterPro" id="IPR027417">
    <property type="entry name" value="P-loop_NTPase"/>
</dbReference>
<dbReference type="SUPFAM" id="SSF54862">
    <property type="entry name" value="4Fe-4S ferredoxins"/>
    <property type="match status" value="1"/>
</dbReference>
<dbReference type="PANTHER" id="PTHR43534:SF1">
    <property type="entry name" value="4FE-4S CLUSTER CONTAINING PARA FAMILY ATPASE PROTEIN"/>
    <property type="match status" value="1"/>
</dbReference>
<dbReference type="Proteomes" id="UP000605805">
    <property type="component" value="Unassembled WGS sequence"/>
</dbReference>
<name>A0A833DUQ4_9CREN</name>
<feature type="domain" description="4Fe-4S ferredoxin-type" evidence="1">
    <location>
        <begin position="71"/>
        <end position="100"/>
    </location>
</feature>
<dbReference type="PROSITE" id="PS51379">
    <property type="entry name" value="4FE4S_FER_2"/>
    <property type="match status" value="2"/>
</dbReference>
<reference evidence="2" key="1">
    <citation type="journal article" date="2020" name="ISME J.">
        <title>Gammaproteobacteria mediating utilization of methyl-, sulfur- and petroleum organic compounds in deep ocean hydrothermal plumes.</title>
        <authorList>
            <person name="Zhou Z."/>
            <person name="Liu Y."/>
            <person name="Pan J."/>
            <person name="Cron B.R."/>
            <person name="Toner B.M."/>
            <person name="Anantharaman K."/>
            <person name="Breier J.A."/>
            <person name="Dick G.J."/>
            <person name="Li M."/>
        </authorList>
    </citation>
    <scope>NUCLEOTIDE SEQUENCE</scope>
    <source>
        <strain evidence="2">SZUA-1435</strain>
    </source>
</reference>
<dbReference type="InterPro" id="IPR017896">
    <property type="entry name" value="4Fe4S_Fe-S-bd"/>
</dbReference>
<dbReference type="Gene3D" id="3.30.70.20">
    <property type="match status" value="1"/>
</dbReference>
<proteinExistence type="predicted"/>
<dbReference type="SUPFAM" id="SSF52540">
    <property type="entry name" value="P-loop containing nucleoside triphosphate hydrolases"/>
    <property type="match status" value="1"/>
</dbReference>
<dbReference type="AlphaFoldDB" id="A0A833DUQ4"/>
<dbReference type="InterPro" id="IPR017900">
    <property type="entry name" value="4Fe4S_Fe_S_CS"/>
</dbReference>
<protein>
    <submittedName>
        <fullName evidence="2">4Fe-4S dicluster domain-containing protein</fullName>
    </submittedName>
</protein>
<dbReference type="Pfam" id="PF14697">
    <property type="entry name" value="Fer4_21"/>
    <property type="match status" value="1"/>
</dbReference>
<dbReference type="PANTHER" id="PTHR43534">
    <property type="entry name" value="MIND SUPERFAMILY P-LOOP ATPASE CONTAINING AN INSERTED FERREDOXIN DOMAIN"/>
    <property type="match status" value="1"/>
</dbReference>
<evidence type="ECO:0000259" key="1">
    <source>
        <dbReference type="PROSITE" id="PS51379"/>
    </source>
</evidence>
<dbReference type="GO" id="GO:0016491">
    <property type="term" value="F:oxidoreductase activity"/>
    <property type="evidence" value="ECO:0007669"/>
    <property type="project" value="UniProtKB-ARBA"/>
</dbReference>
<evidence type="ECO:0000313" key="3">
    <source>
        <dbReference type="Proteomes" id="UP000605805"/>
    </source>
</evidence>
<dbReference type="PROSITE" id="PS00198">
    <property type="entry name" value="4FE4S_FER_1"/>
    <property type="match status" value="1"/>
</dbReference>
<dbReference type="Gene3D" id="3.40.50.300">
    <property type="entry name" value="P-loop containing nucleotide triphosphate hydrolases"/>
    <property type="match status" value="1"/>
</dbReference>
<accession>A0A833DUQ4</accession>
<feature type="domain" description="4Fe-4S ferredoxin-type" evidence="1">
    <location>
        <begin position="101"/>
        <end position="129"/>
    </location>
</feature>